<accession>A0A8H5MGB9</accession>
<proteinExistence type="predicted"/>
<protein>
    <submittedName>
        <fullName evidence="2">Uncharacterized protein</fullName>
    </submittedName>
</protein>
<gene>
    <name evidence="2" type="ORF">D9757_000699</name>
</gene>
<dbReference type="PROSITE" id="PS51257">
    <property type="entry name" value="PROKAR_LIPOPROTEIN"/>
    <property type="match status" value="1"/>
</dbReference>
<dbReference type="AlphaFoldDB" id="A0A8H5MGB9"/>
<dbReference type="Proteomes" id="UP000518752">
    <property type="component" value="Unassembled WGS sequence"/>
</dbReference>
<dbReference type="OrthoDB" id="3038119at2759"/>
<reference evidence="2 3" key="1">
    <citation type="journal article" date="2020" name="ISME J.">
        <title>Uncovering the hidden diversity of litter-decomposition mechanisms in mushroom-forming fungi.</title>
        <authorList>
            <person name="Floudas D."/>
            <person name="Bentzer J."/>
            <person name="Ahren D."/>
            <person name="Johansson T."/>
            <person name="Persson P."/>
            <person name="Tunlid A."/>
        </authorList>
    </citation>
    <scope>NUCLEOTIDE SEQUENCE [LARGE SCALE GENOMIC DNA]</scope>
    <source>
        <strain evidence="2 3">CBS 406.79</strain>
    </source>
</reference>
<feature type="region of interest" description="Disordered" evidence="1">
    <location>
        <begin position="24"/>
        <end position="60"/>
    </location>
</feature>
<dbReference type="EMBL" id="JAACJN010000002">
    <property type="protein sequence ID" value="KAF5393395.1"/>
    <property type="molecule type" value="Genomic_DNA"/>
</dbReference>
<evidence type="ECO:0000256" key="1">
    <source>
        <dbReference type="SAM" id="MobiDB-lite"/>
    </source>
</evidence>
<evidence type="ECO:0000313" key="2">
    <source>
        <dbReference type="EMBL" id="KAF5393395.1"/>
    </source>
</evidence>
<name>A0A8H5MGB9_9AGAR</name>
<keyword evidence="3" id="KW-1185">Reference proteome</keyword>
<organism evidence="2 3">
    <name type="scientific">Collybiopsis confluens</name>
    <dbReference type="NCBI Taxonomy" id="2823264"/>
    <lineage>
        <taxon>Eukaryota</taxon>
        <taxon>Fungi</taxon>
        <taxon>Dikarya</taxon>
        <taxon>Basidiomycota</taxon>
        <taxon>Agaricomycotina</taxon>
        <taxon>Agaricomycetes</taxon>
        <taxon>Agaricomycetidae</taxon>
        <taxon>Agaricales</taxon>
        <taxon>Marasmiineae</taxon>
        <taxon>Omphalotaceae</taxon>
        <taxon>Collybiopsis</taxon>
    </lineage>
</organism>
<comment type="caution">
    <text evidence="2">The sequence shown here is derived from an EMBL/GenBank/DDBJ whole genome shotgun (WGS) entry which is preliminary data.</text>
</comment>
<sequence>MSAKPYPSSPSSVSSCETSSYVKAMSECTRKRKRPVQKDQDFDPSNSRSLDDPNKTRRINPYKLAERLPDGLVQEMETFITPGAIMPTFEVRKELQIRYQVDRRHLYDYFHSRGLRVAKEDRHSNLARSRIAKAKASAQTPGSHIKENIPAKPAKAVKLPPAKRGSINPARQRIKKAVLLSCNVSTVATSSSHTLQQQDVATSPVLERGLCSSSLCVSEQALVREDRFLNTTERDTDYALQVTAPFESQPSLCENSTIDFVHNIPSVTADISSDSMSTGSSDFAEDAQLNEIAAQFLNISPESDDLDCSLLDSFSDLPSAPSMIGDLASALDRKNMYAYIDSNLNETTFFLRDSPLNASLSAPLEFHFNSSPPKRDNLAQTLSPHVVSSHLSHKPLPSYSTSIGLSIPSVAPANAGVVYGIPLTAGSGFYGQLVLI</sequence>
<evidence type="ECO:0000313" key="3">
    <source>
        <dbReference type="Proteomes" id="UP000518752"/>
    </source>
</evidence>